<dbReference type="Proteomes" id="UP000278673">
    <property type="component" value="Unassembled WGS sequence"/>
</dbReference>
<dbReference type="GO" id="GO:0008270">
    <property type="term" value="F:zinc ion binding"/>
    <property type="evidence" value="ECO:0007669"/>
    <property type="project" value="InterPro"/>
</dbReference>
<dbReference type="PROSITE" id="PS01162">
    <property type="entry name" value="QOR_ZETA_CRYSTAL"/>
    <property type="match status" value="1"/>
</dbReference>
<dbReference type="Pfam" id="PF08240">
    <property type="entry name" value="ADH_N"/>
    <property type="match status" value="1"/>
</dbReference>
<dbReference type="SUPFAM" id="SSF51735">
    <property type="entry name" value="NAD(P)-binding Rossmann-fold domains"/>
    <property type="match status" value="1"/>
</dbReference>
<dbReference type="PANTHER" id="PTHR11695">
    <property type="entry name" value="ALCOHOL DEHYDROGENASE RELATED"/>
    <property type="match status" value="1"/>
</dbReference>
<evidence type="ECO:0000256" key="1">
    <source>
        <dbReference type="ARBA" id="ARBA00023002"/>
    </source>
</evidence>
<dbReference type="InterPro" id="IPR036291">
    <property type="entry name" value="NAD(P)-bd_dom_sf"/>
</dbReference>
<dbReference type="SUPFAM" id="SSF50129">
    <property type="entry name" value="GroES-like"/>
    <property type="match status" value="1"/>
</dbReference>
<dbReference type="AlphaFoldDB" id="A0A3M2LIB7"/>
<protein>
    <submittedName>
        <fullName evidence="3">NADP-dependent oxidoreductase</fullName>
    </submittedName>
</protein>
<dbReference type="Gene3D" id="3.40.50.720">
    <property type="entry name" value="NAD(P)-binding Rossmann-like Domain"/>
    <property type="match status" value="1"/>
</dbReference>
<accession>A0A3M2LIB7</accession>
<dbReference type="InterPro" id="IPR050700">
    <property type="entry name" value="YIM1/Zinc_Alcohol_DH_Fams"/>
</dbReference>
<dbReference type="Gene3D" id="3.90.180.10">
    <property type="entry name" value="Medium-chain alcohol dehydrogenases, catalytic domain"/>
    <property type="match status" value="1"/>
</dbReference>
<dbReference type="InterPro" id="IPR011032">
    <property type="entry name" value="GroES-like_sf"/>
</dbReference>
<evidence type="ECO:0000313" key="3">
    <source>
        <dbReference type="EMBL" id="RMI37204.1"/>
    </source>
</evidence>
<dbReference type="GO" id="GO:0016491">
    <property type="term" value="F:oxidoreductase activity"/>
    <property type="evidence" value="ECO:0007669"/>
    <property type="project" value="UniProtKB-KW"/>
</dbReference>
<comment type="caution">
    <text evidence="3">The sequence shown here is derived from an EMBL/GenBank/DDBJ whole genome shotgun (WGS) entry which is preliminary data.</text>
</comment>
<organism evidence="3 4">
    <name type="scientific">Streptomyces triticirhizae</name>
    <dbReference type="NCBI Taxonomy" id="2483353"/>
    <lineage>
        <taxon>Bacteria</taxon>
        <taxon>Bacillati</taxon>
        <taxon>Actinomycetota</taxon>
        <taxon>Actinomycetes</taxon>
        <taxon>Kitasatosporales</taxon>
        <taxon>Streptomycetaceae</taxon>
        <taxon>Streptomyces</taxon>
    </lineage>
</organism>
<feature type="domain" description="Enoyl reductase (ER)" evidence="2">
    <location>
        <begin position="10"/>
        <end position="307"/>
    </location>
</feature>
<keyword evidence="4" id="KW-1185">Reference proteome</keyword>
<evidence type="ECO:0000313" key="4">
    <source>
        <dbReference type="Proteomes" id="UP000278673"/>
    </source>
</evidence>
<dbReference type="InterPro" id="IPR020843">
    <property type="entry name" value="ER"/>
</dbReference>
<dbReference type="RefSeq" id="WP_122185222.1">
    <property type="nucleotide sequence ID" value="NZ_RFFJ01000120.1"/>
</dbReference>
<reference evidence="3 4" key="1">
    <citation type="submission" date="2018-10" db="EMBL/GenBank/DDBJ databases">
        <title>Isolation, diversity and antifungal activity of actinobacteria from wheat.</title>
        <authorList>
            <person name="Han C."/>
        </authorList>
    </citation>
    <scope>NUCLEOTIDE SEQUENCE [LARGE SCALE GENOMIC DNA]</scope>
    <source>
        <strain evidence="3 4">NEAU-YY642</strain>
    </source>
</reference>
<name>A0A3M2LIB7_9ACTN</name>
<dbReference type="EMBL" id="RFFJ01000120">
    <property type="protein sequence ID" value="RMI37204.1"/>
    <property type="molecule type" value="Genomic_DNA"/>
</dbReference>
<proteinExistence type="predicted"/>
<dbReference type="SMART" id="SM00829">
    <property type="entry name" value="PKS_ER"/>
    <property type="match status" value="1"/>
</dbReference>
<dbReference type="CDD" id="cd05289">
    <property type="entry name" value="MDR_like_2"/>
    <property type="match status" value="1"/>
</dbReference>
<dbReference type="PANTHER" id="PTHR11695:SF294">
    <property type="entry name" value="RETICULON-4-INTERACTING PROTEIN 1, MITOCHONDRIAL"/>
    <property type="match status" value="1"/>
</dbReference>
<keyword evidence="1" id="KW-0560">Oxidoreductase</keyword>
<dbReference type="InterPro" id="IPR013154">
    <property type="entry name" value="ADH-like_N"/>
</dbReference>
<dbReference type="InterPro" id="IPR002364">
    <property type="entry name" value="Quin_OxRdtase/zeta-crystal_CS"/>
</dbReference>
<gene>
    <name evidence="3" type="ORF">EBN88_19655</name>
</gene>
<dbReference type="Pfam" id="PF13602">
    <property type="entry name" value="ADH_zinc_N_2"/>
    <property type="match status" value="1"/>
</dbReference>
<evidence type="ECO:0000259" key="2">
    <source>
        <dbReference type="SMART" id="SM00829"/>
    </source>
</evidence>
<sequence length="318" mass="32361">MRAVVADGYGGSEVLGLRDVPPPTAGPDDVLVRVVAAGTNPADWECRSGLAADWFGAGPYVWGWDVSGVVEAVGERVTAFAPGDEVYGMPRFPELAQGYAEFVSAPAAELAPKPVNLPHQLSAALPLSGLTAAQTLERAGASAGQRVLVHGAAGGVGHLVVQLARERGCQVIAVARPMAHAVLRELGAHEVVERADLPRAEDGPGVDVAVDCVGDDALLAAVRPGGVFARVPGAAAGAGSLAAPAAARGVRLVHHVVHPDGPGLARLTELVEAGALVPRVSLVLPLEQAALAHDVMERGRGLSKIVLSVGPEPVSGPR</sequence>